<dbReference type="AlphaFoldDB" id="A0A6L5YFN8"/>
<dbReference type="InterPro" id="IPR042100">
    <property type="entry name" value="Bug_dom1"/>
</dbReference>
<keyword evidence="4" id="KW-1185">Reference proteome</keyword>
<dbReference type="PANTHER" id="PTHR42928">
    <property type="entry name" value="TRICARBOXYLATE-BINDING PROTEIN"/>
    <property type="match status" value="1"/>
</dbReference>
<evidence type="ECO:0000313" key="4">
    <source>
        <dbReference type="Proteomes" id="UP000473699"/>
    </source>
</evidence>
<dbReference type="CDD" id="cd07012">
    <property type="entry name" value="PBP2_Bug_TTT"/>
    <property type="match status" value="1"/>
</dbReference>
<dbReference type="RefSeq" id="WP_154529521.1">
    <property type="nucleotide sequence ID" value="NZ_VUNH01000012.1"/>
</dbReference>
<accession>A0A6L5YFN8</accession>
<protein>
    <submittedName>
        <fullName evidence="3">Tripartite tricarboxylate transporter substrate binding protein</fullName>
    </submittedName>
</protein>
<proteinExistence type="inferred from homology"/>
<dbReference type="SUPFAM" id="SSF53850">
    <property type="entry name" value="Periplasmic binding protein-like II"/>
    <property type="match status" value="1"/>
</dbReference>
<comment type="similarity">
    <text evidence="1">Belongs to the UPF0065 (bug) family.</text>
</comment>
<reference evidence="3 4" key="1">
    <citation type="submission" date="2019-08" db="EMBL/GenBank/DDBJ databases">
        <title>In-depth cultivation of the pig gut microbiome towards novel bacterial diversity and tailored functional studies.</title>
        <authorList>
            <person name="Wylensek D."/>
            <person name="Hitch T.C.A."/>
            <person name="Clavel T."/>
        </authorList>
    </citation>
    <scope>NUCLEOTIDE SEQUENCE [LARGE SCALE GENOMIC DNA]</scope>
    <source>
        <strain evidence="3 4">SM-530-WT-4B</strain>
    </source>
</reference>
<dbReference type="PIRSF" id="PIRSF017082">
    <property type="entry name" value="YflP"/>
    <property type="match status" value="1"/>
</dbReference>
<dbReference type="Proteomes" id="UP000473699">
    <property type="component" value="Unassembled WGS sequence"/>
</dbReference>
<evidence type="ECO:0000256" key="1">
    <source>
        <dbReference type="ARBA" id="ARBA00006987"/>
    </source>
</evidence>
<sequence>MMRKSSRIAGIVTALTILFCGAAMAEINWPTKPITLVCGYSAGGSSDLGCRYLAAALEKQLGVPVVVENRPGSGSWVAWNRFLHNTPADGNTFALVNLSAVFGHYDDKTPRKETIDDFELLANQAIDYQVIAIRPDEKRFTDYKSLLEYAKNNELLTAASSTGITSGEASVARMLGKFHGAKVSVVPVGGAGDANTMFISGNIDFLIGNVGDVTLNPENYRVIVLFANERDEQLPDVPTEKELGLGDYVSFSARGYAYMKGVDPEIVAKMTQAVSAAIQDPECLENMRKMGVNVELYAGGAYKKLLNDQLEWRCRIWDVKR</sequence>
<dbReference type="EMBL" id="VUNH01000012">
    <property type="protein sequence ID" value="MST56442.1"/>
    <property type="molecule type" value="Genomic_DNA"/>
</dbReference>
<dbReference type="InterPro" id="IPR005064">
    <property type="entry name" value="BUG"/>
</dbReference>
<evidence type="ECO:0000256" key="2">
    <source>
        <dbReference type="SAM" id="SignalP"/>
    </source>
</evidence>
<keyword evidence="2" id="KW-0732">Signal</keyword>
<dbReference type="PANTHER" id="PTHR42928:SF5">
    <property type="entry name" value="BLR1237 PROTEIN"/>
    <property type="match status" value="1"/>
</dbReference>
<organism evidence="3 4">
    <name type="scientific">Pyramidobacter porci</name>
    <dbReference type="NCBI Taxonomy" id="2605789"/>
    <lineage>
        <taxon>Bacteria</taxon>
        <taxon>Thermotogati</taxon>
        <taxon>Synergistota</taxon>
        <taxon>Synergistia</taxon>
        <taxon>Synergistales</taxon>
        <taxon>Dethiosulfovibrionaceae</taxon>
        <taxon>Pyramidobacter</taxon>
    </lineage>
</organism>
<dbReference type="Gene3D" id="3.40.190.150">
    <property type="entry name" value="Bordetella uptake gene, domain 1"/>
    <property type="match status" value="1"/>
</dbReference>
<dbReference type="Gene3D" id="3.40.190.10">
    <property type="entry name" value="Periplasmic binding protein-like II"/>
    <property type="match status" value="1"/>
</dbReference>
<dbReference type="Pfam" id="PF03401">
    <property type="entry name" value="TctC"/>
    <property type="match status" value="1"/>
</dbReference>
<evidence type="ECO:0000313" key="3">
    <source>
        <dbReference type="EMBL" id="MST56442.1"/>
    </source>
</evidence>
<name>A0A6L5YFN8_9BACT</name>
<feature type="chain" id="PRO_5026790881" evidence="2">
    <location>
        <begin position="26"/>
        <end position="321"/>
    </location>
</feature>
<feature type="signal peptide" evidence="2">
    <location>
        <begin position="1"/>
        <end position="25"/>
    </location>
</feature>
<comment type="caution">
    <text evidence="3">The sequence shown here is derived from an EMBL/GenBank/DDBJ whole genome shotgun (WGS) entry which is preliminary data.</text>
</comment>
<gene>
    <name evidence="3" type="ORF">FYJ74_10425</name>
</gene>